<feature type="transmembrane region" description="Helical" evidence="1">
    <location>
        <begin position="102"/>
        <end position="121"/>
    </location>
</feature>
<dbReference type="RefSeq" id="WP_119873620.1">
    <property type="nucleotide sequence ID" value="NZ_QZDH01000020.1"/>
</dbReference>
<feature type="domain" description="N-acyl amino acid synthase FeeM catalytic core" evidence="2">
    <location>
        <begin position="238"/>
        <end position="357"/>
    </location>
</feature>
<dbReference type="EMBL" id="QZDH01000020">
    <property type="protein sequence ID" value="RJL51735.1"/>
    <property type="molecule type" value="Genomic_DNA"/>
</dbReference>
<feature type="transmembrane region" description="Helical" evidence="1">
    <location>
        <begin position="166"/>
        <end position="188"/>
    </location>
</feature>
<evidence type="ECO:0000313" key="3">
    <source>
        <dbReference type="EMBL" id="RJL51735.1"/>
    </source>
</evidence>
<gene>
    <name evidence="3" type="ORF">D5071_09985</name>
</gene>
<keyword evidence="1" id="KW-1133">Transmembrane helix</keyword>
<comment type="caution">
    <text evidence="3">The sequence shown here is derived from an EMBL/GenBank/DDBJ whole genome shotgun (WGS) entry which is preliminary data.</text>
</comment>
<feature type="transmembrane region" description="Helical" evidence="1">
    <location>
        <begin position="25"/>
        <end position="46"/>
    </location>
</feature>
<accession>A0A419AWP4</accession>
<sequence>MNSGNLAAKENEMDNREMKSKDDRVFPVFFMFISLVNLIFCLGFIFFIDLKIAFVIALFCYLFIVIFELKHNIRSPVSIFMLLMYTVLTLLSWFDIYIGHRAGIIIFTSLALLVGGLLLVGKPFTAFYSAGRGLRALHYTNSAIWLQAYLLSLFFSIWFVPEIEFILVPYAICVMAGLVTIFFSIVWFGNNNIRKDKFSINNFDFKRITESTAKYQRFFIEKVLSDEQRSYILLNELQHEIANSVFDGNDNVLIFCAYDGDKMVGCIRCVLANEVPLPIENEANLDLQNLKRIGSILQVGRFSIDEKYRERPEIITGLFKCLIELALAKDISFIIGNAATHRVTLYMKLGFHLLFPPSDPRSRVKLPYGTLCTPVIMNFSNLIIKNRDEVSKYGFIDYVNRYLLERWYKRAALRYYLKKTSRRPWELEVKDIRELLNPVGDIAK</sequence>
<dbReference type="Gene3D" id="3.40.630.30">
    <property type="match status" value="1"/>
</dbReference>
<evidence type="ECO:0000256" key="1">
    <source>
        <dbReference type="SAM" id="Phobius"/>
    </source>
</evidence>
<evidence type="ECO:0000313" key="4">
    <source>
        <dbReference type="Proteomes" id="UP000283655"/>
    </source>
</evidence>
<dbReference type="InterPro" id="IPR016181">
    <property type="entry name" value="Acyl_CoA_acyltransferase"/>
</dbReference>
<dbReference type="SUPFAM" id="SSF55729">
    <property type="entry name" value="Acyl-CoA N-acyltransferases (Nat)"/>
    <property type="match status" value="1"/>
</dbReference>
<name>A0A419AWP4_PECCA</name>
<evidence type="ECO:0000259" key="2">
    <source>
        <dbReference type="Pfam" id="PF21926"/>
    </source>
</evidence>
<keyword evidence="1" id="KW-0472">Membrane</keyword>
<dbReference type="Pfam" id="PF21926">
    <property type="entry name" value="FeeM"/>
    <property type="match status" value="1"/>
</dbReference>
<feature type="transmembrane region" description="Helical" evidence="1">
    <location>
        <begin position="76"/>
        <end position="96"/>
    </location>
</feature>
<proteinExistence type="predicted"/>
<dbReference type="AlphaFoldDB" id="A0A419AWP4"/>
<dbReference type="InterPro" id="IPR054597">
    <property type="entry name" value="FeeM_cat"/>
</dbReference>
<feature type="transmembrane region" description="Helical" evidence="1">
    <location>
        <begin position="52"/>
        <end position="69"/>
    </location>
</feature>
<feature type="transmembrane region" description="Helical" evidence="1">
    <location>
        <begin position="142"/>
        <end position="160"/>
    </location>
</feature>
<dbReference type="Proteomes" id="UP000283655">
    <property type="component" value="Unassembled WGS sequence"/>
</dbReference>
<keyword evidence="1" id="KW-0812">Transmembrane</keyword>
<organism evidence="3 4">
    <name type="scientific">Pectobacterium carotovorum</name>
    <name type="common">Erwinia carotovora</name>
    <dbReference type="NCBI Taxonomy" id="554"/>
    <lineage>
        <taxon>Bacteria</taxon>
        <taxon>Pseudomonadati</taxon>
        <taxon>Pseudomonadota</taxon>
        <taxon>Gammaproteobacteria</taxon>
        <taxon>Enterobacterales</taxon>
        <taxon>Pectobacteriaceae</taxon>
        <taxon>Pectobacterium</taxon>
    </lineage>
</organism>
<reference evidence="3 4" key="1">
    <citation type="submission" date="2018-09" db="EMBL/GenBank/DDBJ databases">
        <title>Phylogenetic diversity of Pectobacterium and Dickeya strains causing blackleg disease of potato in Morocco.</title>
        <authorList>
            <person name="Oulghazi S."/>
            <person name="Moumni M."/>
            <person name="Faure D."/>
        </authorList>
    </citation>
    <scope>NUCLEOTIDE SEQUENCE [LARGE SCALE GENOMIC DNA]</scope>
    <source>
        <strain evidence="3 4">S1.15.11.2D</strain>
    </source>
</reference>
<protein>
    <recommendedName>
        <fullName evidence="2">N-acyl amino acid synthase FeeM catalytic core domain-containing protein</fullName>
    </recommendedName>
</protein>